<reference evidence="1 2" key="1">
    <citation type="submission" date="2023-03" db="EMBL/GenBank/DDBJ databases">
        <title>Paludisphaera mucosa sp. nov. a novel planctomycete from northern fen.</title>
        <authorList>
            <person name="Ivanova A."/>
        </authorList>
    </citation>
    <scope>NUCLEOTIDE SEQUENCE [LARGE SCALE GENOMIC DNA]</scope>
    <source>
        <strain evidence="1 2">Pla2</strain>
    </source>
</reference>
<keyword evidence="2" id="KW-1185">Reference proteome</keyword>
<dbReference type="RefSeq" id="WP_277861074.1">
    <property type="nucleotide sequence ID" value="NZ_JARRAG010000002.1"/>
</dbReference>
<evidence type="ECO:0000313" key="1">
    <source>
        <dbReference type="EMBL" id="MDG3004720.1"/>
    </source>
</evidence>
<name>A0ABT6FBG6_9BACT</name>
<gene>
    <name evidence="1" type="ORF">PZE19_13105</name>
</gene>
<comment type="caution">
    <text evidence="1">The sequence shown here is derived from an EMBL/GenBank/DDBJ whole genome shotgun (WGS) entry which is preliminary data.</text>
</comment>
<evidence type="ECO:0000313" key="2">
    <source>
        <dbReference type="Proteomes" id="UP001216907"/>
    </source>
</evidence>
<accession>A0ABT6FBG6</accession>
<protein>
    <recommendedName>
        <fullName evidence="3">HNH endonuclease</fullName>
    </recommendedName>
</protein>
<dbReference type="EMBL" id="JARRAG010000002">
    <property type="protein sequence ID" value="MDG3004720.1"/>
    <property type="molecule type" value="Genomic_DNA"/>
</dbReference>
<sequence length="101" mass="11890">MKKIRRKRQQALFARLGRHLEICLDSLKPRRMRTRSARYAAALAEGLGLIERPKGCSWCRRRQRLQRHHWDYEEPLNVTFLCPDCHAIADGMVLNQHQAIA</sequence>
<dbReference type="Proteomes" id="UP001216907">
    <property type="component" value="Unassembled WGS sequence"/>
</dbReference>
<proteinExistence type="predicted"/>
<organism evidence="1 2">
    <name type="scientific">Paludisphaera mucosa</name>
    <dbReference type="NCBI Taxonomy" id="3030827"/>
    <lineage>
        <taxon>Bacteria</taxon>
        <taxon>Pseudomonadati</taxon>
        <taxon>Planctomycetota</taxon>
        <taxon>Planctomycetia</taxon>
        <taxon>Isosphaerales</taxon>
        <taxon>Isosphaeraceae</taxon>
        <taxon>Paludisphaera</taxon>
    </lineage>
</organism>
<evidence type="ECO:0008006" key="3">
    <source>
        <dbReference type="Google" id="ProtNLM"/>
    </source>
</evidence>